<evidence type="ECO:0000256" key="2">
    <source>
        <dbReference type="ARBA" id="ARBA00023125"/>
    </source>
</evidence>
<dbReference type="PROSITE" id="PS50043">
    <property type="entry name" value="HTH_LUXR_2"/>
    <property type="match status" value="1"/>
</dbReference>
<evidence type="ECO:0000256" key="1">
    <source>
        <dbReference type="ARBA" id="ARBA00022553"/>
    </source>
</evidence>
<accession>A0A0S1B1G2</accession>
<evidence type="ECO:0000313" key="7">
    <source>
        <dbReference type="Proteomes" id="UP000061010"/>
    </source>
</evidence>
<keyword evidence="7" id="KW-1185">Reference proteome</keyword>
<protein>
    <submittedName>
        <fullName evidence="6">Nitrate/nitrite response regulator protein NarL</fullName>
    </submittedName>
</protein>
<dbReference type="PANTHER" id="PTHR45566:SF1">
    <property type="entry name" value="HTH-TYPE TRANSCRIPTIONAL REGULATOR YHJB-RELATED"/>
    <property type="match status" value="1"/>
</dbReference>
<dbReference type="InterPro" id="IPR000792">
    <property type="entry name" value="Tscrpt_reg_LuxR_C"/>
</dbReference>
<sequence length="217" mass="23570">MTLRNECSAVVVDDHPLVARGIADYLRTHCGFARAEAICHADGLWTHLAQVGIPTLALVDFWLPEGTALPMLARLRAEYPGMRLLVISGDGDPAIRDKVHRLAVDGFVLKHAEPAVFARAVSAVLRGDAWFDDAPLATQANDGARSLPLSPAELGLTPRQGEVLALMLKGLPNKRVAQQLSLTEQTVKEHVSGILERLGARNRIELITRLSGKRIDV</sequence>
<dbReference type="Pfam" id="PF00072">
    <property type="entry name" value="Response_reg"/>
    <property type="match status" value="1"/>
</dbReference>
<keyword evidence="2" id="KW-0238">DNA-binding</keyword>
<evidence type="ECO:0000259" key="5">
    <source>
        <dbReference type="PROSITE" id="PS50110"/>
    </source>
</evidence>
<dbReference type="OrthoDB" id="9796655at2"/>
<dbReference type="InterPro" id="IPR051015">
    <property type="entry name" value="EvgA-like"/>
</dbReference>
<dbReference type="GO" id="GO:0006355">
    <property type="term" value="P:regulation of DNA-templated transcription"/>
    <property type="evidence" value="ECO:0007669"/>
    <property type="project" value="InterPro"/>
</dbReference>
<dbReference type="InterPro" id="IPR011006">
    <property type="entry name" value="CheY-like_superfamily"/>
</dbReference>
<organism evidence="6 7">
    <name type="scientific">Stenotrophomonas acidaminiphila</name>
    <dbReference type="NCBI Taxonomy" id="128780"/>
    <lineage>
        <taxon>Bacteria</taxon>
        <taxon>Pseudomonadati</taxon>
        <taxon>Pseudomonadota</taxon>
        <taxon>Gammaproteobacteria</taxon>
        <taxon>Lysobacterales</taxon>
        <taxon>Lysobacteraceae</taxon>
        <taxon>Stenotrophomonas</taxon>
    </lineage>
</organism>
<dbReference type="InterPro" id="IPR016032">
    <property type="entry name" value="Sig_transdc_resp-reg_C-effctor"/>
</dbReference>
<dbReference type="PATRIC" id="fig|128780.6.peg.2537"/>
<dbReference type="PROSITE" id="PS50110">
    <property type="entry name" value="RESPONSE_REGULATORY"/>
    <property type="match status" value="1"/>
</dbReference>
<gene>
    <name evidence="6" type="ORF">AOT14_25150</name>
</gene>
<dbReference type="PANTHER" id="PTHR45566">
    <property type="entry name" value="HTH-TYPE TRANSCRIPTIONAL REGULATOR YHJB-RELATED"/>
    <property type="match status" value="1"/>
</dbReference>
<dbReference type="SMART" id="SM00421">
    <property type="entry name" value="HTH_LUXR"/>
    <property type="match status" value="1"/>
</dbReference>
<name>A0A0S1B1G2_9GAMM</name>
<evidence type="ECO:0000313" key="6">
    <source>
        <dbReference type="EMBL" id="ALJ28877.1"/>
    </source>
</evidence>
<dbReference type="KEGG" id="sacz:AOT14_25150"/>
<dbReference type="Pfam" id="PF00196">
    <property type="entry name" value="GerE"/>
    <property type="match status" value="1"/>
</dbReference>
<keyword evidence="1 3" id="KW-0597">Phosphoprotein</keyword>
<dbReference type="SUPFAM" id="SSF52172">
    <property type="entry name" value="CheY-like"/>
    <property type="match status" value="1"/>
</dbReference>
<dbReference type="CDD" id="cd06170">
    <property type="entry name" value="LuxR_C_like"/>
    <property type="match status" value="1"/>
</dbReference>
<evidence type="ECO:0000256" key="3">
    <source>
        <dbReference type="PROSITE-ProRule" id="PRU00169"/>
    </source>
</evidence>
<dbReference type="SUPFAM" id="SSF46894">
    <property type="entry name" value="C-terminal effector domain of the bipartite response regulators"/>
    <property type="match status" value="1"/>
</dbReference>
<dbReference type="EMBL" id="CP012900">
    <property type="protein sequence ID" value="ALJ28877.1"/>
    <property type="molecule type" value="Genomic_DNA"/>
</dbReference>
<dbReference type="SMART" id="SM00448">
    <property type="entry name" value="REC"/>
    <property type="match status" value="1"/>
</dbReference>
<dbReference type="Proteomes" id="UP000061010">
    <property type="component" value="Chromosome"/>
</dbReference>
<feature type="modified residue" description="4-aspartylphosphate" evidence="3">
    <location>
        <position position="60"/>
    </location>
</feature>
<dbReference type="InterPro" id="IPR001789">
    <property type="entry name" value="Sig_transdc_resp-reg_receiver"/>
</dbReference>
<dbReference type="Gene3D" id="3.40.50.2300">
    <property type="match status" value="1"/>
</dbReference>
<dbReference type="GO" id="GO:0003677">
    <property type="term" value="F:DNA binding"/>
    <property type="evidence" value="ECO:0007669"/>
    <property type="project" value="UniProtKB-KW"/>
</dbReference>
<reference evidence="6 7" key="1">
    <citation type="journal article" date="2015" name="Genome Announc.">
        <title>Complete Genome Sequencing of Stenotrophomonas acidaminiphila ZAC14D2_NAIMI4_2, a Multidrug-Resistant Strain Isolated from Sediments of a Polluted River in Mexico, Uncovers New Antibiotic Resistance Genes and a Novel Class-II Lasso Peptide Biosynthesis Gene Cluster.</title>
        <authorList>
            <person name="Vinuesa P."/>
            <person name="Ochoa-Sanchez L.E."/>
        </authorList>
    </citation>
    <scope>NUCLEOTIDE SEQUENCE [LARGE SCALE GENOMIC DNA]</scope>
    <source>
        <strain evidence="6 7">ZAC14D2_NAIMI4_2</strain>
    </source>
</reference>
<feature type="domain" description="HTH luxR-type" evidence="4">
    <location>
        <begin position="148"/>
        <end position="214"/>
    </location>
</feature>
<dbReference type="InterPro" id="IPR058245">
    <property type="entry name" value="NreC/VraR/RcsB-like_REC"/>
</dbReference>
<proteinExistence type="predicted"/>
<evidence type="ECO:0000259" key="4">
    <source>
        <dbReference type="PROSITE" id="PS50043"/>
    </source>
</evidence>
<dbReference type="CDD" id="cd17535">
    <property type="entry name" value="REC_NarL-like"/>
    <property type="match status" value="1"/>
</dbReference>
<feature type="domain" description="Response regulatory" evidence="5">
    <location>
        <begin position="8"/>
        <end position="125"/>
    </location>
</feature>
<dbReference type="PRINTS" id="PR00038">
    <property type="entry name" value="HTHLUXR"/>
</dbReference>
<dbReference type="AlphaFoldDB" id="A0A0S1B1G2"/>
<dbReference type="GO" id="GO:0000160">
    <property type="term" value="P:phosphorelay signal transduction system"/>
    <property type="evidence" value="ECO:0007669"/>
    <property type="project" value="InterPro"/>
</dbReference>